<evidence type="ECO:0000256" key="7">
    <source>
        <dbReference type="ARBA" id="ARBA00022692"/>
    </source>
</evidence>
<feature type="transmembrane region" description="Helical" evidence="13">
    <location>
        <begin position="141"/>
        <end position="161"/>
    </location>
</feature>
<keyword evidence="5" id="KW-0808">Transferase</keyword>
<dbReference type="InterPro" id="IPR011297">
    <property type="entry name" value="PTS_IIABC_b_glu"/>
</dbReference>
<dbReference type="AlphaFoldDB" id="A0A853EP72"/>
<dbReference type="Proteomes" id="UP000561011">
    <property type="component" value="Unassembled WGS sequence"/>
</dbReference>
<dbReference type="PROSITE" id="PS01035">
    <property type="entry name" value="PTS_EIIB_TYPE_1_CYS"/>
    <property type="match status" value="1"/>
</dbReference>
<feature type="region of interest" description="Disordered" evidence="12">
    <location>
        <begin position="453"/>
        <end position="498"/>
    </location>
</feature>
<comment type="subcellular location">
    <subcellularLocation>
        <location evidence="1">Cell membrane</location>
        <topology evidence="1">Multi-pass membrane protein</topology>
    </subcellularLocation>
</comment>
<keyword evidence="3" id="KW-1003">Cell membrane</keyword>
<dbReference type="NCBIfam" id="TIGR00830">
    <property type="entry name" value="PTBA"/>
    <property type="match status" value="1"/>
</dbReference>
<keyword evidence="9 13" id="KW-1133">Transmembrane helix</keyword>
<accession>A0A853EP72</accession>
<evidence type="ECO:0000259" key="14">
    <source>
        <dbReference type="PROSITE" id="PS51093"/>
    </source>
</evidence>
<evidence type="ECO:0000256" key="8">
    <source>
        <dbReference type="ARBA" id="ARBA00022777"/>
    </source>
</evidence>
<dbReference type="InterPro" id="IPR001127">
    <property type="entry name" value="PTS_EIIA_1_perm"/>
</dbReference>
<keyword evidence="6" id="KW-0598">Phosphotransferase system</keyword>
<feature type="transmembrane region" description="Helical" evidence="13">
    <location>
        <begin position="318"/>
        <end position="341"/>
    </location>
</feature>
<feature type="transmembrane region" description="Helical" evidence="13">
    <location>
        <begin position="199"/>
        <end position="222"/>
    </location>
</feature>
<evidence type="ECO:0000256" key="11">
    <source>
        <dbReference type="PROSITE-ProRule" id="PRU00421"/>
    </source>
</evidence>
<dbReference type="Gene3D" id="2.70.70.10">
    <property type="entry name" value="Glucose Permease (Domain IIA)"/>
    <property type="match status" value="1"/>
</dbReference>
<feature type="transmembrane region" description="Helical" evidence="13">
    <location>
        <begin position="421"/>
        <end position="444"/>
    </location>
</feature>
<proteinExistence type="predicted"/>
<feature type="compositionally biased region" description="Pro residues" evidence="12">
    <location>
        <begin position="483"/>
        <end position="492"/>
    </location>
</feature>
<feature type="transmembrane region" description="Helical" evidence="13">
    <location>
        <begin position="242"/>
        <end position="263"/>
    </location>
</feature>
<dbReference type="Pfam" id="PF00358">
    <property type="entry name" value="PTS_EIIA_1"/>
    <property type="match status" value="1"/>
</dbReference>
<dbReference type="SUPFAM" id="SSF55604">
    <property type="entry name" value="Glucose permease domain IIB"/>
    <property type="match status" value="1"/>
</dbReference>
<feature type="transmembrane region" description="Helical" evidence="13">
    <location>
        <begin position="353"/>
        <end position="373"/>
    </location>
</feature>
<keyword evidence="4 17" id="KW-0762">Sugar transport</keyword>
<sequence length="651" mass="66143">MRYDEMAQSVLEHVGGEVNVASVVHCATRLRFRLNDDSKADTAALEATAGVIAVVTSGGQLQVVVGNDVPQAYAELGKIMNLGGEQAGGSAGGRRSLLSGFIDLVSTIFSPLLWALAGTGLLKALLALVGTLGWLDTQSQSYVILNAAGDGLFTFLPVLLAVTSARRFGANPFVAMAVAAALVHPSIIALDTAGTPVHFFGLPVVMVSYVSSVIPIIVAVWVQSHLEKLLDKALPSSLRNFLTPFFVVAVLVPVTLLTIGPVTSALGSGLSDAITWLWTLSPAVGGALLGAFWQVFVIFGVHWGFVPVMINDLATNGFSVLSGPLVAAVMAQAAACIAVFVKTRNRDLRLIAGPAAVSGLLAGVTEPAIYGVTLRLKRPFVYACIAGGVGGGIASAGGSAADVFALPGLVSLSAYMNIGNFTLQVVGSGIAIVLAFLLTIFLGFEDPPETVSADAPGRAAGAAGDASTTGVGDGPGGATGVPAPAPTSPPAAAPGGRTATLTSVTTVGSPVVGRAVPLAAVPDAVFSSGALGYGLGVVPSGGSIHAPFDGEVVSVMPHAYGVRSVDGVEVLVHVGIDTVRLEGRHFVTRVEKGQHVVRGDLLALVDLAGVTAEGFNPVTVVLVLDARPHHDVLAARPGDVDLTSTVLTVVR</sequence>
<keyword evidence="18" id="KW-1185">Reference proteome</keyword>
<dbReference type="RefSeq" id="WP_179912217.1">
    <property type="nucleotide sequence ID" value="NZ_JACBYE010000003.1"/>
</dbReference>
<evidence type="ECO:0000256" key="3">
    <source>
        <dbReference type="ARBA" id="ARBA00022475"/>
    </source>
</evidence>
<feature type="compositionally biased region" description="Low complexity" evidence="12">
    <location>
        <begin position="453"/>
        <end position="470"/>
    </location>
</feature>
<feature type="transmembrane region" description="Helical" evidence="13">
    <location>
        <begin position="380"/>
        <end position="401"/>
    </location>
</feature>
<dbReference type="InterPro" id="IPR003352">
    <property type="entry name" value="PTS_EIIC"/>
</dbReference>
<protein>
    <submittedName>
        <fullName evidence="17">PTS glucose transporter subunit IIA</fullName>
    </submittedName>
</protein>
<dbReference type="PROSITE" id="PS51103">
    <property type="entry name" value="PTS_EIIC_TYPE_1"/>
    <property type="match status" value="1"/>
</dbReference>
<dbReference type="PROSITE" id="PS51093">
    <property type="entry name" value="PTS_EIIA_TYPE_1"/>
    <property type="match status" value="1"/>
</dbReference>
<dbReference type="GO" id="GO:0008982">
    <property type="term" value="F:protein-N(PI)-phosphohistidine-sugar phosphotransferase activity"/>
    <property type="evidence" value="ECO:0007669"/>
    <property type="project" value="InterPro"/>
</dbReference>
<dbReference type="GO" id="GO:0009401">
    <property type="term" value="P:phosphoenolpyruvate-dependent sugar phosphotransferase system"/>
    <property type="evidence" value="ECO:0007669"/>
    <property type="project" value="UniProtKB-KW"/>
</dbReference>
<dbReference type="Pfam" id="PF00367">
    <property type="entry name" value="PTS_EIIB"/>
    <property type="match status" value="1"/>
</dbReference>
<evidence type="ECO:0000259" key="16">
    <source>
        <dbReference type="PROSITE" id="PS51103"/>
    </source>
</evidence>
<dbReference type="InterPro" id="IPR011055">
    <property type="entry name" value="Dup_hybrid_motif"/>
</dbReference>
<feature type="domain" description="PTS EIIA type-1" evidence="14">
    <location>
        <begin position="523"/>
        <end position="625"/>
    </location>
</feature>
<dbReference type="GO" id="GO:0015771">
    <property type="term" value="P:trehalose transport"/>
    <property type="evidence" value="ECO:0007669"/>
    <property type="project" value="TreeGrafter"/>
</dbReference>
<dbReference type="PROSITE" id="PS00371">
    <property type="entry name" value="PTS_EIIA_TYPE_1_HIS"/>
    <property type="match status" value="1"/>
</dbReference>
<dbReference type="FunFam" id="3.30.1360.60:FF:000001">
    <property type="entry name" value="PTS system glucose-specific IIBC component PtsG"/>
    <property type="match status" value="1"/>
</dbReference>
<dbReference type="GO" id="GO:0016301">
    <property type="term" value="F:kinase activity"/>
    <property type="evidence" value="ECO:0007669"/>
    <property type="project" value="UniProtKB-KW"/>
</dbReference>
<dbReference type="InterPro" id="IPR013013">
    <property type="entry name" value="PTS_EIIC_1"/>
</dbReference>
<evidence type="ECO:0000256" key="1">
    <source>
        <dbReference type="ARBA" id="ARBA00004651"/>
    </source>
</evidence>
<reference evidence="17 18" key="1">
    <citation type="submission" date="2020-07" db="EMBL/GenBank/DDBJ databases">
        <title>MOT database genomes.</title>
        <authorList>
            <person name="Joseph S."/>
            <person name="Aduse-Opoku J."/>
            <person name="Hashim A."/>
            <person name="Wade W."/>
            <person name="Curtis M."/>
        </authorList>
    </citation>
    <scope>NUCLEOTIDE SEQUENCE [LARGE SCALE GENOMIC DNA]</scope>
    <source>
        <strain evidence="17 18">DSM 100099</strain>
    </source>
</reference>
<dbReference type="NCBIfam" id="TIGR01995">
    <property type="entry name" value="PTS-II-ABC-beta"/>
    <property type="match status" value="1"/>
</dbReference>
<evidence type="ECO:0000256" key="4">
    <source>
        <dbReference type="ARBA" id="ARBA00022597"/>
    </source>
</evidence>
<feature type="transmembrane region" description="Helical" evidence="13">
    <location>
        <begin position="283"/>
        <end position="306"/>
    </location>
</feature>
<dbReference type="PANTHER" id="PTHR30175">
    <property type="entry name" value="PHOSPHOTRANSFERASE SYSTEM TRANSPORT PROTEIN"/>
    <property type="match status" value="1"/>
</dbReference>
<dbReference type="SUPFAM" id="SSF51261">
    <property type="entry name" value="Duplicated hybrid motif"/>
    <property type="match status" value="1"/>
</dbReference>
<dbReference type="PROSITE" id="PS51098">
    <property type="entry name" value="PTS_EIIB_TYPE_1"/>
    <property type="match status" value="1"/>
</dbReference>
<dbReference type="GO" id="GO:0005886">
    <property type="term" value="C:plasma membrane"/>
    <property type="evidence" value="ECO:0007669"/>
    <property type="project" value="UniProtKB-SubCell"/>
</dbReference>
<feature type="domain" description="PTS EIIC type-1" evidence="16">
    <location>
        <begin position="103"/>
        <end position="460"/>
    </location>
</feature>
<dbReference type="GO" id="GO:0090589">
    <property type="term" value="F:protein-phosphocysteine-trehalose phosphotransferase system transporter activity"/>
    <property type="evidence" value="ECO:0007669"/>
    <property type="project" value="TreeGrafter"/>
</dbReference>
<keyword evidence="2" id="KW-0813">Transport</keyword>
<dbReference type="Gene3D" id="3.30.1360.60">
    <property type="entry name" value="Glucose permease domain IIB"/>
    <property type="match status" value="1"/>
</dbReference>
<dbReference type="InterPro" id="IPR001996">
    <property type="entry name" value="PTS_IIB_1"/>
</dbReference>
<name>A0A853EP72_9MICO</name>
<evidence type="ECO:0000313" key="17">
    <source>
        <dbReference type="EMBL" id="NYS92320.1"/>
    </source>
</evidence>
<dbReference type="InterPro" id="IPR018113">
    <property type="entry name" value="PTrfase_EIIB_Cys"/>
</dbReference>
<dbReference type="CDD" id="cd00212">
    <property type="entry name" value="PTS_IIB_glc"/>
    <property type="match status" value="1"/>
</dbReference>
<evidence type="ECO:0000256" key="2">
    <source>
        <dbReference type="ARBA" id="ARBA00022448"/>
    </source>
</evidence>
<organism evidence="17 18">
    <name type="scientific">Sanguibacter inulinus</name>
    <dbReference type="NCBI Taxonomy" id="60922"/>
    <lineage>
        <taxon>Bacteria</taxon>
        <taxon>Bacillati</taxon>
        <taxon>Actinomycetota</taxon>
        <taxon>Actinomycetes</taxon>
        <taxon>Micrococcales</taxon>
        <taxon>Sanguibacteraceae</taxon>
        <taxon>Sanguibacter</taxon>
    </lineage>
</organism>
<feature type="transmembrane region" description="Helical" evidence="13">
    <location>
        <begin position="173"/>
        <end position="193"/>
    </location>
</feature>
<evidence type="ECO:0000256" key="5">
    <source>
        <dbReference type="ARBA" id="ARBA00022679"/>
    </source>
</evidence>
<keyword evidence="7 13" id="KW-0812">Transmembrane</keyword>
<dbReference type="PANTHER" id="PTHR30175:SF1">
    <property type="entry name" value="PTS SYSTEM ARBUTIN-, CELLOBIOSE-, AND SALICIN-SPECIFIC EIIBC COMPONENT-RELATED"/>
    <property type="match status" value="1"/>
</dbReference>
<feature type="transmembrane region" description="Helical" evidence="13">
    <location>
        <begin position="112"/>
        <end position="135"/>
    </location>
</feature>
<evidence type="ECO:0000259" key="15">
    <source>
        <dbReference type="PROSITE" id="PS51098"/>
    </source>
</evidence>
<dbReference type="InterPro" id="IPR050558">
    <property type="entry name" value="PTS_Sugar-Specific_Components"/>
</dbReference>
<keyword evidence="8" id="KW-0418">Kinase</keyword>
<evidence type="ECO:0000256" key="13">
    <source>
        <dbReference type="SAM" id="Phobius"/>
    </source>
</evidence>
<dbReference type="InterPro" id="IPR036878">
    <property type="entry name" value="Glu_permease_IIB"/>
</dbReference>
<feature type="active site" description="Phosphocysteine intermediate; for EIIB activity" evidence="11">
    <location>
        <position position="26"/>
    </location>
</feature>
<dbReference type="EMBL" id="JACBYE010000003">
    <property type="protein sequence ID" value="NYS92320.1"/>
    <property type="molecule type" value="Genomic_DNA"/>
</dbReference>
<keyword evidence="10 13" id="KW-0472">Membrane</keyword>
<comment type="caution">
    <text evidence="17">The sequence shown here is derived from an EMBL/GenBank/DDBJ whole genome shotgun (WGS) entry which is preliminary data.</text>
</comment>
<evidence type="ECO:0000256" key="10">
    <source>
        <dbReference type="ARBA" id="ARBA00023136"/>
    </source>
</evidence>
<gene>
    <name evidence="17" type="ORF">HZZ10_02060</name>
</gene>
<evidence type="ECO:0000256" key="12">
    <source>
        <dbReference type="SAM" id="MobiDB-lite"/>
    </source>
</evidence>
<evidence type="ECO:0000256" key="9">
    <source>
        <dbReference type="ARBA" id="ARBA00022989"/>
    </source>
</evidence>
<evidence type="ECO:0000256" key="6">
    <source>
        <dbReference type="ARBA" id="ARBA00022683"/>
    </source>
</evidence>
<feature type="domain" description="PTS EIIB type-1" evidence="15">
    <location>
        <begin position="4"/>
        <end position="86"/>
    </location>
</feature>
<evidence type="ECO:0000313" key="18">
    <source>
        <dbReference type="Proteomes" id="UP000561011"/>
    </source>
</evidence>
<dbReference type="Pfam" id="PF02378">
    <property type="entry name" value="PTS_EIIC"/>
    <property type="match status" value="1"/>
</dbReference>